<sequence>MSFPLAYPRLLVSLPTHLSCPWLVHLASARIEVLDACHLSPCSVPRVPNKQSTTDREPCAVQGQVYSSTLPIF</sequence>
<dbReference type="AlphaFoldDB" id="A0AAJ0HFY7"/>
<dbReference type="Proteomes" id="UP001275084">
    <property type="component" value="Unassembled WGS sequence"/>
</dbReference>
<name>A0AAJ0HFY7_9PEZI</name>
<keyword evidence="2" id="KW-1185">Reference proteome</keyword>
<gene>
    <name evidence="1" type="ORF">B0T25DRAFT_549770</name>
</gene>
<accession>A0AAJ0HFY7</accession>
<comment type="caution">
    <text evidence="1">The sequence shown here is derived from an EMBL/GenBank/DDBJ whole genome shotgun (WGS) entry which is preliminary data.</text>
</comment>
<evidence type="ECO:0000313" key="1">
    <source>
        <dbReference type="EMBL" id="KAK3350087.1"/>
    </source>
</evidence>
<reference evidence="1" key="1">
    <citation type="journal article" date="2023" name="Mol. Phylogenet. Evol.">
        <title>Genome-scale phylogeny and comparative genomics of the fungal order Sordariales.</title>
        <authorList>
            <person name="Hensen N."/>
            <person name="Bonometti L."/>
            <person name="Westerberg I."/>
            <person name="Brannstrom I.O."/>
            <person name="Guillou S."/>
            <person name="Cros-Aarteil S."/>
            <person name="Calhoun S."/>
            <person name="Haridas S."/>
            <person name="Kuo A."/>
            <person name="Mondo S."/>
            <person name="Pangilinan J."/>
            <person name="Riley R."/>
            <person name="LaButti K."/>
            <person name="Andreopoulos B."/>
            <person name="Lipzen A."/>
            <person name="Chen C."/>
            <person name="Yan M."/>
            <person name="Daum C."/>
            <person name="Ng V."/>
            <person name="Clum A."/>
            <person name="Steindorff A."/>
            <person name="Ohm R.A."/>
            <person name="Martin F."/>
            <person name="Silar P."/>
            <person name="Natvig D.O."/>
            <person name="Lalanne C."/>
            <person name="Gautier V."/>
            <person name="Ament-Velasquez S.L."/>
            <person name="Kruys A."/>
            <person name="Hutchinson M.I."/>
            <person name="Powell A.J."/>
            <person name="Barry K."/>
            <person name="Miller A.N."/>
            <person name="Grigoriev I.V."/>
            <person name="Debuchy R."/>
            <person name="Gladieux P."/>
            <person name="Hiltunen Thoren M."/>
            <person name="Johannesson H."/>
        </authorList>
    </citation>
    <scope>NUCLEOTIDE SEQUENCE</scope>
    <source>
        <strain evidence="1">CBS 955.72</strain>
    </source>
</reference>
<evidence type="ECO:0000313" key="2">
    <source>
        <dbReference type="Proteomes" id="UP001275084"/>
    </source>
</evidence>
<dbReference type="EMBL" id="JAUIQD010000005">
    <property type="protein sequence ID" value="KAK3350087.1"/>
    <property type="molecule type" value="Genomic_DNA"/>
</dbReference>
<protein>
    <submittedName>
        <fullName evidence="1">Uncharacterized protein</fullName>
    </submittedName>
</protein>
<reference evidence="1" key="2">
    <citation type="submission" date="2023-06" db="EMBL/GenBank/DDBJ databases">
        <authorList>
            <consortium name="Lawrence Berkeley National Laboratory"/>
            <person name="Haridas S."/>
            <person name="Hensen N."/>
            <person name="Bonometti L."/>
            <person name="Westerberg I."/>
            <person name="Brannstrom I.O."/>
            <person name="Guillou S."/>
            <person name="Cros-Aarteil S."/>
            <person name="Calhoun S."/>
            <person name="Kuo A."/>
            <person name="Mondo S."/>
            <person name="Pangilinan J."/>
            <person name="Riley R."/>
            <person name="Labutti K."/>
            <person name="Andreopoulos B."/>
            <person name="Lipzen A."/>
            <person name="Chen C."/>
            <person name="Yanf M."/>
            <person name="Daum C."/>
            <person name="Ng V."/>
            <person name="Clum A."/>
            <person name="Steindorff A."/>
            <person name="Ohm R."/>
            <person name="Martin F."/>
            <person name="Silar P."/>
            <person name="Natvig D."/>
            <person name="Lalanne C."/>
            <person name="Gautier V."/>
            <person name="Ament-Velasquez S.L."/>
            <person name="Kruys A."/>
            <person name="Hutchinson M.I."/>
            <person name="Powell A.J."/>
            <person name="Barry K."/>
            <person name="Miller A.N."/>
            <person name="Grigoriev I.V."/>
            <person name="Debuchy R."/>
            <person name="Gladieux P."/>
            <person name="Thoren M.H."/>
            <person name="Johannesson H."/>
        </authorList>
    </citation>
    <scope>NUCLEOTIDE SEQUENCE</scope>
    <source>
        <strain evidence="1">CBS 955.72</strain>
    </source>
</reference>
<proteinExistence type="predicted"/>
<organism evidence="1 2">
    <name type="scientific">Lasiosphaeria hispida</name>
    <dbReference type="NCBI Taxonomy" id="260671"/>
    <lineage>
        <taxon>Eukaryota</taxon>
        <taxon>Fungi</taxon>
        <taxon>Dikarya</taxon>
        <taxon>Ascomycota</taxon>
        <taxon>Pezizomycotina</taxon>
        <taxon>Sordariomycetes</taxon>
        <taxon>Sordariomycetidae</taxon>
        <taxon>Sordariales</taxon>
        <taxon>Lasiosphaeriaceae</taxon>
        <taxon>Lasiosphaeria</taxon>
    </lineage>
</organism>